<evidence type="ECO:0000313" key="3">
    <source>
        <dbReference type="Proteomes" id="UP000092605"/>
    </source>
</evidence>
<evidence type="ECO:0000313" key="2">
    <source>
        <dbReference type="EMBL" id="SHL13418.1"/>
    </source>
</evidence>
<accession>A0A150FR21</accession>
<dbReference type="Pfam" id="PF05119">
    <property type="entry name" value="Terminase_4"/>
    <property type="match status" value="1"/>
</dbReference>
<comment type="caution">
    <text evidence="1">The sequence shown here is derived from an EMBL/GenBank/DDBJ whole genome shotgun (WGS) entry which is preliminary data.</text>
</comment>
<dbReference type="InterPro" id="IPR006448">
    <property type="entry name" value="Phage_term_ssu_P27"/>
</dbReference>
<dbReference type="EMBL" id="FRBG01000012">
    <property type="protein sequence ID" value="SHL13418.1"/>
    <property type="molecule type" value="Genomic_DNA"/>
</dbReference>
<dbReference type="PATRIC" id="fig|1121328.3.peg.1103"/>
<reference evidence="1 3" key="1">
    <citation type="submission" date="2016-02" db="EMBL/GenBank/DDBJ databases">
        <title>Draft genome sequence for Clostridium paradoxum JW-YL-7.</title>
        <authorList>
            <person name="Utturkar S.M."/>
            <person name="Lancaster A."/>
            <person name="Poole F.L."/>
            <person name="Adams M.W."/>
            <person name="Brown S.D."/>
        </authorList>
    </citation>
    <scope>NUCLEOTIDE SEQUENCE [LARGE SCALE GENOMIC DNA]</scope>
    <source>
        <strain evidence="1 3">JW-YL-7</strain>
    </source>
</reference>
<gene>
    <name evidence="1" type="ORF">JWYL7_1093</name>
    <name evidence="2" type="ORF">SAMN05661008_01522</name>
</gene>
<sequence length="154" mass="17600">MARPCKSAKVIDKYSQTKFEIQARIEAEEKLRGTADKIIPPKHLNSNQKKIFKKIVEMLKASEILGNPDVYILAQTAIAIDRLQEIEKFINEDTTRMFDKNVMSAKDKYTKDFFRCCNELSLSPQSRAKLGNINLQAKQQQEDPLLKVLRGGAE</sequence>
<reference evidence="2 4" key="2">
    <citation type="submission" date="2016-11" db="EMBL/GenBank/DDBJ databases">
        <authorList>
            <person name="Varghese N."/>
            <person name="Submissions S."/>
        </authorList>
    </citation>
    <scope>NUCLEOTIDE SEQUENCE [LARGE SCALE GENOMIC DNA]</scope>
    <source>
        <strain evidence="2 4">DSM 7308</strain>
    </source>
</reference>
<protein>
    <submittedName>
        <fullName evidence="1">Phage terminase, small subunit, P27 family</fullName>
    </submittedName>
    <submittedName>
        <fullName evidence="2">Phage terminase, small subunit, putative, P27 family</fullName>
    </submittedName>
</protein>
<dbReference type="NCBIfam" id="TIGR01558">
    <property type="entry name" value="sm_term_P27"/>
    <property type="match status" value="1"/>
</dbReference>
<keyword evidence="4" id="KW-1185">Reference proteome</keyword>
<dbReference type="AlphaFoldDB" id="A0A150FR21"/>
<proteinExistence type="predicted"/>
<dbReference type="EMBL" id="LSFY01000001">
    <property type="protein sequence ID" value="KXZ40018.1"/>
    <property type="molecule type" value="Genomic_DNA"/>
</dbReference>
<evidence type="ECO:0000313" key="1">
    <source>
        <dbReference type="EMBL" id="KXZ40018.1"/>
    </source>
</evidence>
<dbReference type="STRING" id="1121328.JWYL7_1093"/>
<name>A0A150FR21_CLOPD</name>
<dbReference type="Proteomes" id="UP000092605">
    <property type="component" value="Unassembled WGS sequence"/>
</dbReference>
<organism evidence="1 3">
    <name type="scientific">Alkalithermobacter thermoalcaliphilus JW-YL-7 = DSM 7308</name>
    <dbReference type="NCBI Taxonomy" id="1121328"/>
    <lineage>
        <taxon>Bacteria</taxon>
        <taxon>Bacillati</taxon>
        <taxon>Bacillota</taxon>
        <taxon>Clostridia</taxon>
        <taxon>Peptostreptococcales</taxon>
        <taxon>Tepidibacteraceae</taxon>
        <taxon>Alkalithermobacter</taxon>
    </lineage>
</organism>
<dbReference type="OrthoDB" id="3035360at2"/>
<evidence type="ECO:0000313" key="4">
    <source>
        <dbReference type="Proteomes" id="UP000323392"/>
    </source>
</evidence>
<dbReference type="RefSeq" id="WP_066070178.1">
    <property type="nucleotide sequence ID" value="NZ_FRBG01000012.1"/>
</dbReference>
<dbReference type="Proteomes" id="UP000323392">
    <property type="component" value="Unassembled WGS sequence"/>
</dbReference>